<keyword evidence="1" id="KW-0812">Transmembrane</keyword>
<dbReference type="AlphaFoldDB" id="A0A6C0H574"/>
<keyword evidence="1" id="KW-1133">Transmembrane helix</keyword>
<reference evidence="2" key="1">
    <citation type="journal article" date="2020" name="Nature">
        <title>Giant virus diversity and host interactions through global metagenomics.</title>
        <authorList>
            <person name="Schulz F."/>
            <person name="Roux S."/>
            <person name="Paez-Espino D."/>
            <person name="Jungbluth S."/>
            <person name="Walsh D.A."/>
            <person name="Denef V.J."/>
            <person name="McMahon K.D."/>
            <person name="Konstantinidis K.T."/>
            <person name="Eloe-Fadrosh E.A."/>
            <person name="Kyrpides N.C."/>
            <person name="Woyke T."/>
        </authorList>
    </citation>
    <scope>NUCLEOTIDE SEQUENCE</scope>
    <source>
        <strain evidence="2">GVMAG-M-3300023179-71</strain>
    </source>
</reference>
<evidence type="ECO:0000256" key="1">
    <source>
        <dbReference type="SAM" id="Phobius"/>
    </source>
</evidence>
<protein>
    <submittedName>
        <fullName evidence="2">Uncharacterized protein</fullName>
    </submittedName>
</protein>
<proteinExistence type="predicted"/>
<dbReference type="EMBL" id="MN739881">
    <property type="protein sequence ID" value="QHT75708.1"/>
    <property type="molecule type" value="Genomic_DNA"/>
</dbReference>
<accession>A0A6C0H574</accession>
<name>A0A6C0H574_9ZZZZ</name>
<feature type="transmembrane region" description="Helical" evidence="1">
    <location>
        <begin position="23"/>
        <end position="43"/>
    </location>
</feature>
<evidence type="ECO:0000313" key="2">
    <source>
        <dbReference type="EMBL" id="QHT75708.1"/>
    </source>
</evidence>
<organism evidence="2">
    <name type="scientific">viral metagenome</name>
    <dbReference type="NCBI Taxonomy" id="1070528"/>
    <lineage>
        <taxon>unclassified sequences</taxon>
        <taxon>metagenomes</taxon>
        <taxon>organismal metagenomes</taxon>
    </lineage>
</organism>
<keyword evidence="1" id="KW-0472">Membrane</keyword>
<feature type="transmembrane region" description="Helical" evidence="1">
    <location>
        <begin position="55"/>
        <end position="76"/>
    </location>
</feature>
<sequence>MIYLLYYIDIYGDIYDSVLQIELMILLMICGLKIVLNIYYIIYNIKKEKKKENYLLFRLSYFITIWRPFNSLYLLITLNNSNACLLNKLCIIGRFELCGLVYLVIKNILYEICVKMILLFDDGNRNLILFEILD</sequence>